<proteinExistence type="predicted"/>
<dbReference type="Pfam" id="PF00583">
    <property type="entry name" value="Acetyltransf_1"/>
    <property type="match status" value="1"/>
</dbReference>
<organism evidence="2 3">
    <name type="scientific">Agrobacterium bohemicum</name>
    <dbReference type="NCBI Taxonomy" id="2052828"/>
    <lineage>
        <taxon>Bacteria</taxon>
        <taxon>Pseudomonadati</taxon>
        <taxon>Pseudomonadota</taxon>
        <taxon>Alphaproteobacteria</taxon>
        <taxon>Hyphomicrobiales</taxon>
        <taxon>Rhizobiaceae</taxon>
        <taxon>Rhizobium/Agrobacterium group</taxon>
        <taxon>Agrobacterium</taxon>
    </lineage>
</organism>
<dbReference type="Proteomes" id="UP000070498">
    <property type="component" value="Unassembled WGS sequence"/>
</dbReference>
<dbReference type="InterPro" id="IPR016181">
    <property type="entry name" value="Acyl_CoA_acyltransferase"/>
</dbReference>
<evidence type="ECO:0000259" key="1">
    <source>
        <dbReference type="Pfam" id="PF00583"/>
    </source>
</evidence>
<accession>A0A135P4C1</accession>
<dbReference type="EMBL" id="LNUW01000027">
    <property type="protein sequence ID" value="KXG86246.1"/>
    <property type="molecule type" value="Genomic_DNA"/>
</dbReference>
<name>A0A135P4C1_9HYPH</name>
<comment type="caution">
    <text evidence="2">The sequence shown here is derived from an EMBL/GenBank/DDBJ whole genome shotgun (WGS) entry which is preliminary data.</text>
</comment>
<protein>
    <recommendedName>
        <fullName evidence="1">N-acetyltransferase domain-containing protein</fullName>
    </recommendedName>
</protein>
<dbReference type="AlphaFoldDB" id="A0A135P4C1"/>
<feature type="domain" description="N-acetyltransferase" evidence="1">
    <location>
        <begin position="72"/>
        <end position="108"/>
    </location>
</feature>
<dbReference type="GO" id="GO:0016747">
    <property type="term" value="F:acyltransferase activity, transferring groups other than amino-acyl groups"/>
    <property type="evidence" value="ECO:0007669"/>
    <property type="project" value="InterPro"/>
</dbReference>
<dbReference type="InterPro" id="IPR000182">
    <property type="entry name" value="GNAT_dom"/>
</dbReference>
<gene>
    <name evidence="2" type="ORF">ATO67_03575</name>
</gene>
<dbReference type="STRING" id="2052828.ATO67_03575"/>
<dbReference type="Gene3D" id="3.40.630.30">
    <property type="match status" value="1"/>
</dbReference>
<reference evidence="2 3" key="1">
    <citation type="submission" date="2015-11" db="EMBL/GenBank/DDBJ databases">
        <title>Draft genome sequence of Agrobacterium sp. R89-1.</title>
        <authorList>
            <person name="Zahradnik J."/>
            <person name="Kyslikova E."/>
            <person name="Palyzova A."/>
            <person name="Kyslik P."/>
        </authorList>
    </citation>
    <scope>NUCLEOTIDE SEQUENCE [LARGE SCALE GENOMIC DNA]</scope>
    <source>
        <strain evidence="2 3">R89-1</strain>
    </source>
</reference>
<sequence>MQSDTMLFRHAKASDASSLAAISIEVWIGTYLRKGVNGFFADYALSEFTTTKLEAIITSDNERIIVSENEDGIGKGLLSEGLAQCAALGIDAVWLAVNSENADAINFYLGNDFKRVGTTHFRIVDKAYLNEIMRRTIS</sequence>
<evidence type="ECO:0000313" key="3">
    <source>
        <dbReference type="Proteomes" id="UP000070498"/>
    </source>
</evidence>
<evidence type="ECO:0000313" key="2">
    <source>
        <dbReference type="EMBL" id="KXG86246.1"/>
    </source>
</evidence>
<keyword evidence="3" id="KW-1185">Reference proteome</keyword>
<dbReference type="SUPFAM" id="SSF55729">
    <property type="entry name" value="Acyl-CoA N-acyltransferases (Nat)"/>
    <property type="match status" value="1"/>
</dbReference>